<dbReference type="KEGG" id="pdq:CL55_00004840"/>
<keyword evidence="3" id="KW-1185">Reference proteome</keyword>
<dbReference type="AlphaFoldDB" id="A0A0E3ZJ19"/>
<dbReference type="Proteomes" id="UP000061135">
    <property type="component" value="Chromosome"/>
</dbReference>
<dbReference type="OrthoDB" id="9843201at2"/>
<name>A0A0E3ZJ19_9BURK</name>
<protein>
    <recommendedName>
        <fullName evidence="1">Surface-adhesin protein E-like domain-containing protein</fullName>
    </recommendedName>
</protein>
<dbReference type="RefSeq" id="WP_046329713.1">
    <property type="nucleotide sequence ID" value="NZ_CP007501.1"/>
</dbReference>
<dbReference type="EMBL" id="CP007501">
    <property type="protein sequence ID" value="AKD24817.1"/>
    <property type="molecule type" value="Genomic_DNA"/>
</dbReference>
<proteinExistence type="predicted"/>
<feature type="domain" description="Surface-adhesin protein E-like" evidence="1">
    <location>
        <begin position="40"/>
        <end position="152"/>
    </location>
</feature>
<sequence>MNNLNISRPKIYPLFMTKKWTLMVLTAFLLNPLNASYAGWSFVSSDALGNNYYYDDSKTVRESQSEQVSTWLLTSYSQALSGPNGEPTLSVIQDISYFCRAGYESYKQFYIGYYAGSEGSGTSLGAENTPNSPWERVIPDTMSDVLFQFFCKLGQPNKGQSDK</sequence>
<organism evidence="2 3">
    <name type="scientific">Polynucleobacter duraquae</name>
    <dbReference type="NCBI Taxonomy" id="1835254"/>
    <lineage>
        <taxon>Bacteria</taxon>
        <taxon>Pseudomonadati</taxon>
        <taxon>Pseudomonadota</taxon>
        <taxon>Betaproteobacteria</taxon>
        <taxon>Burkholderiales</taxon>
        <taxon>Burkholderiaceae</taxon>
        <taxon>Polynucleobacter</taxon>
    </lineage>
</organism>
<evidence type="ECO:0000313" key="3">
    <source>
        <dbReference type="Proteomes" id="UP000061135"/>
    </source>
</evidence>
<dbReference type="Pfam" id="PF16747">
    <property type="entry name" value="Adhesin_E"/>
    <property type="match status" value="1"/>
</dbReference>
<evidence type="ECO:0000313" key="2">
    <source>
        <dbReference type="EMBL" id="AKD24817.1"/>
    </source>
</evidence>
<evidence type="ECO:0000259" key="1">
    <source>
        <dbReference type="Pfam" id="PF16747"/>
    </source>
</evidence>
<dbReference type="InterPro" id="IPR031939">
    <property type="entry name" value="Adhesin_E-like"/>
</dbReference>
<dbReference type="HOGENOM" id="CLU_1625554_0_0_4"/>
<gene>
    <name evidence="2" type="ORF">CL55_00004840</name>
</gene>
<accession>A0A0E3ZJ19</accession>
<dbReference type="PATRIC" id="fig|576611.7.peg.489"/>
<dbReference type="STRING" id="1835254.CL55_00004840"/>
<reference evidence="2 3" key="1">
    <citation type="submission" date="2014-03" db="EMBL/GenBank/DDBJ databases">
        <title>Genome of Polynucleobacter strain MWH-MoK4.</title>
        <authorList>
            <person name="Hahn M.W."/>
        </authorList>
    </citation>
    <scope>NUCLEOTIDE SEQUENCE [LARGE SCALE GENOMIC DNA]</scope>
    <source>
        <strain evidence="2 3">MWH-MoK4</strain>
    </source>
</reference>